<dbReference type="EMBL" id="MCSI01000069">
    <property type="protein sequence ID" value="PME69641.1"/>
    <property type="molecule type" value="Genomic_DNA"/>
</dbReference>
<reference evidence="2" key="1">
    <citation type="submission" date="2016-07" db="EMBL/GenBank/DDBJ databases">
        <title>Nontailed viruses are major unrecognized killers of bacteria in the ocean.</title>
        <authorList>
            <person name="Kauffman K."/>
            <person name="Hussain F."/>
            <person name="Yang J."/>
            <person name="Arevalo P."/>
            <person name="Brown J."/>
            <person name="Cutler M."/>
            <person name="Kelly L."/>
            <person name="Polz M.F."/>
        </authorList>
    </citation>
    <scope>NUCLEOTIDE SEQUENCE [LARGE SCALE GENOMIC DNA]</scope>
    <source>
        <strain evidence="2">10N.286.55.C1</strain>
    </source>
</reference>
<gene>
    <name evidence="1" type="ORF">BCV30_05160</name>
</gene>
<evidence type="ECO:0000313" key="2">
    <source>
        <dbReference type="Proteomes" id="UP000235778"/>
    </source>
</evidence>
<comment type="caution">
    <text evidence="1">The sequence shown here is derived from an EMBL/GenBank/DDBJ whole genome shotgun (WGS) entry which is preliminary data.</text>
</comment>
<name>A0A2N7C4E3_9VIBR</name>
<evidence type="ECO:0000313" key="1">
    <source>
        <dbReference type="EMBL" id="PME69641.1"/>
    </source>
</evidence>
<protein>
    <submittedName>
        <fullName evidence="1">Uncharacterized protein</fullName>
    </submittedName>
</protein>
<accession>A0A2N7C4E3</accession>
<dbReference type="Proteomes" id="UP000235778">
    <property type="component" value="Unassembled WGS sequence"/>
</dbReference>
<sequence>MPQRKIQLGAYVAKINHLILHEISREKDGEAFKKVIRQTENSLTGVTAEFAESLGSLFTKSNLNIGEFAVGGNTSVKPPFEQFIEDHYLYHYG</sequence>
<proteinExistence type="predicted"/>
<organism evidence="1 2">
    <name type="scientific">Vibrio lentus</name>
    <dbReference type="NCBI Taxonomy" id="136468"/>
    <lineage>
        <taxon>Bacteria</taxon>
        <taxon>Pseudomonadati</taxon>
        <taxon>Pseudomonadota</taxon>
        <taxon>Gammaproteobacteria</taxon>
        <taxon>Vibrionales</taxon>
        <taxon>Vibrionaceae</taxon>
        <taxon>Vibrio</taxon>
    </lineage>
</organism>
<dbReference type="AlphaFoldDB" id="A0A2N7C4E3"/>